<name>A0AAV5QV68_9ASCO</name>
<feature type="transmembrane region" description="Helical" evidence="2">
    <location>
        <begin position="95"/>
        <end position="116"/>
    </location>
</feature>
<feature type="transmembrane region" description="Helical" evidence="2">
    <location>
        <begin position="9"/>
        <end position="31"/>
    </location>
</feature>
<evidence type="ECO:0000313" key="4">
    <source>
        <dbReference type="Proteomes" id="UP001360560"/>
    </source>
</evidence>
<keyword evidence="2" id="KW-0812">Transmembrane</keyword>
<keyword evidence="4" id="KW-1185">Reference proteome</keyword>
<comment type="caution">
    <text evidence="3">The sequence shown here is derived from an EMBL/GenBank/DDBJ whole genome shotgun (WGS) entry which is preliminary data.</text>
</comment>
<proteinExistence type="predicted"/>
<dbReference type="Proteomes" id="UP001360560">
    <property type="component" value="Unassembled WGS sequence"/>
</dbReference>
<dbReference type="EMBL" id="BTFZ01000020">
    <property type="protein sequence ID" value="GMM38591.1"/>
    <property type="molecule type" value="Genomic_DNA"/>
</dbReference>
<dbReference type="AlphaFoldDB" id="A0AAV5QV68"/>
<organism evidence="3 4">
    <name type="scientific">Saccharomycopsis crataegensis</name>
    <dbReference type="NCBI Taxonomy" id="43959"/>
    <lineage>
        <taxon>Eukaryota</taxon>
        <taxon>Fungi</taxon>
        <taxon>Dikarya</taxon>
        <taxon>Ascomycota</taxon>
        <taxon>Saccharomycotina</taxon>
        <taxon>Saccharomycetes</taxon>
        <taxon>Saccharomycopsidaceae</taxon>
        <taxon>Saccharomycopsis</taxon>
    </lineage>
</organism>
<feature type="region of interest" description="Disordered" evidence="1">
    <location>
        <begin position="166"/>
        <end position="200"/>
    </location>
</feature>
<reference evidence="3 4" key="1">
    <citation type="journal article" date="2023" name="Elife">
        <title>Identification of key yeast species and microbe-microbe interactions impacting larval growth of Drosophila in the wild.</title>
        <authorList>
            <person name="Mure A."/>
            <person name="Sugiura Y."/>
            <person name="Maeda R."/>
            <person name="Honda K."/>
            <person name="Sakurai N."/>
            <person name="Takahashi Y."/>
            <person name="Watada M."/>
            <person name="Katoh T."/>
            <person name="Gotoh A."/>
            <person name="Gotoh Y."/>
            <person name="Taniguchi I."/>
            <person name="Nakamura K."/>
            <person name="Hayashi T."/>
            <person name="Katayama T."/>
            <person name="Uemura T."/>
            <person name="Hattori Y."/>
        </authorList>
    </citation>
    <scope>NUCLEOTIDE SEQUENCE [LARGE SCALE GENOMIC DNA]</scope>
    <source>
        <strain evidence="3 4">SC-9</strain>
    </source>
</reference>
<feature type="compositionally biased region" description="Low complexity" evidence="1">
    <location>
        <begin position="186"/>
        <end position="200"/>
    </location>
</feature>
<feature type="compositionally biased region" description="Low complexity" evidence="1">
    <location>
        <begin position="166"/>
        <end position="178"/>
    </location>
</feature>
<gene>
    <name evidence="3" type="ORF">DASC09_059300</name>
</gene>
<feature type="transmembrane region" description="Helical" evidence="2">
    <location>
        <begin position="68"/>
        <end position="88"/>
    </location>
</feature>
<sequence length="200" mass="22475">MPARSADAIFFYSTIVFAVVSWIVLLVPLAYAQAQYFWNFYDDDFDYASSYDDDLLFETYSATSYSSVWWAFGYETFLIAFLVALRLIPNRFNALLPVSLVLVSIWNNYTTLSIYIFETTSYIRAINAGSAMLAIVGFVWLFYYSYEKKSAILADEVVDDEKAVENATPAAVEPAAVEPDAKHVTESATEPATEPEANTV</sequence>
<evidence type="ECO:0000313" key="3">
    <source>
        <dbReference type="EMBL" id="GMM38591.1"/>
    </source>
</evidence>
<protein>
    <submittedName>
        <fullName evidence="3">Uncharacterized protein</fullName>
    </submittedName>
</protein>
<dbReference type="RefSeq" id="XP_064855586.1">
    <property type="nucleotide sequence ID" value="XM_064999514.1"/>
</dbReference>
<feature type="transmembrane region" description="Helical" evidence="2">
    <location>
        <begin position="122"/>
        <end position="143"/>
    </location>
</feature>
<dbReference type="GeneID" id="90076579"/>
<accession>A0AAV5QV68</accession>
<evidence type="ECO:0000256" key="2">
    <source>
        <dbReference type="SAM" id="Phobius"/>
    </source>
</evidence>
<keyword evidence="2" id="KW-1133">Transmembrane helix</keyword>
<keyword evidence="2" id="KW-0472">Membrane</keyword>
<evidence type="ECO:0000256" key="1">
    <source>
        <dbReference type="SAM" id="MobiDB-lite"/>
    </source>
</evidence>